<dbReference type="PROSITE" id="PS00061">
    <property type="entry name" value="ADH_SHORT"/>
    <property type="match status" value="1"/>
</dbReference>
<dbReference type="InterPro" id="IPR020904">
    <property type="entry name" value="Sc_DH/Rdtase_CS"/>
</dbReference>
<dbReference type="SUPFAM" id="SSF51735">
    <property type="entry name" value="NAD(P)-binding Rossmann-fold domains"/>
    <property type="match status" value="1"/>
</dbReference>
<dbReference type="InterPro" id="IPR050177">
    <property type="entry name" value="Lipid_A_modif_metabolic_enz"/>
</dbReference>
<feature type="domain" description="NAD-dependent epimerase/dehydratase" evidence="2">
    <location>
        <begin position="38"/>
        <end position="195"/>
    </location>
</feature>
<protein>
    <submittedName>
        <fullName evidence="3">NAD-dependent epimerase/dehydratase family protein</fullName>
    </submittedName>
</protein>
<dbReference type="InterPro" id="IPR001509">
    <property type="entry name" value="Epimerase_deHydtase"/>
</dbReference>
<gene>
    <name evidence="3" type="ORF">ACFFGH_19835</name>
</gene>
<organism evidence="3 4">
    <name type="scientific">Lysobacter korlensis</name>
    <dbReference type="NCBI Taxonomy" id="553636"/>
    <lineage>
        <taxon>Bacteria</taxon>
        <taxon>Pseudomonadati</taxon>
        <taxon>Pseudomonadota</taxon>
        <taxon>Gammaproteobacteria</taxon>
        <taxon>Lysobacterales</taxon>
        <taxon>Lysobacteraceae</taxon>
        <taxon>Lysobacter</taxon>
    </lineage>
</organism>
<sequence length="290" mass="30763">MTTGDRMAAMPENRRNASGAEAEDEGAPTASSTPSRSVLVTGGNGSLGRVLRGALPTLGWQVRTLDLGEPAGAASDAVVGSITDLDTMRRASAGMDAVVHLGGIASPDAGWDEALEVNIHGTRTVLEAARLERVERVVLASSNHAVGYQARGSDDLPADVRVRPDSFYGISKAALEALGSFYADEYGLEVTALRIGQCQERPSDLRALAIWLSFPDFVRLTHAALVSPWSGFSTVWGVSRNTQRWWSLDAGERIGFHPEDDAEIYASDFTGDQPRHVGGTAPPYGADQAG</sequence>
<dbReference type="PANTHER" id="PTHR43245">
    <property type="entry name" value="BIFUNCTIONAL POLYMYXIN RESISTANCE PROTEIN ARNA"/>
    <property type="match status" value="1"/>
</dbReference>
<dbReference type="InterPro" id="IPR036291">
    <property type="entry name" value="NAD(P)-bd_dom_sf"/>
</dbReference>
<dbReference type="EMBL" id="JBHLTG010000005">
    <property type="protein sequence ID" value="MFC0680092.1"/>
    <property type="molecule type" value="Genomic_DNA"/>
</dbReference>
<reference evidence="3 4" key="1">
    <citation type="submission" date="2024-09" db="EMBL/GenBank/DDBJ databases">
        <authorList>
            <person name="Sun Q."/>
            <person name="Mori K."/>
        </authorList>
    </citation>
    <scope>NUCLEOTIDE SEQUENCE [LARGE SCALE GENOMIC DNA]</scope>
    <source>
        <strain evidence="3 4">KCTC 23076</strain>
    </source>
</reference>
<feature type="compositionally biased region" description="Polar residues" evidence="1">
    <location>
        <begin position="29"/>
        <end position="38"/>
    </location>
</feature>
<comment type="caution">
    <text evidence="3">The sequence shown here is derived from an EMBL/GenBank/DDBJ whole genome shotgun (WGS) entry which is preliminary data.</text>
</comment>
<evidence type="ECO:0000259" key="2">
    <source>
        <dbReference type="Pfam" id="PF01370"/>
    </source>
</evidence>
<proteinExistence type="predicted"/>
<evidence type="ECO:0000313" key="3">
    <source>
        <dbReference type="EMBL" id="MFC0680092.1"/>
    </source>
</evidence>
<dbReference type="Proteomes" id="UP001589896">
    <property type="component" value="Unassembled WGS sequence"/>
</dbReference>
<dbReference type="Gene3D" id="3.40.50.720">
    <property type="entry name" value="NAD(P)-binding Rossmann-like Domain"/>
    <property type="match status" value="1"/>
</dbReference>
<dbReference type="RefSeq" id="WP_386671522.1">
    <property type="nucleotide sequence ID" value="NZ_JBHLTG010000005.1"/>
</dbReference>
<dbReference type="Pfam" id="PF01370">
    <property type="entry name" value="Epimerase"/>
    <property type="match status" value="1"/>
</dbReference>
<feature type="region of interest" description="Disordered" evidence="1">
    <location>
        <begin position="268"/>
        <end position="290"/>
    </location>
</feature>
<name>A0ABV6RSY3_9GAMM</name>
<feature type="region of interest" description="Disordered" evidence="1">
    <location>
        <begin position="1"/>
        <end position="38"/>
    </location>
</feature>
<accession>A0ABV6RSY3</accession>
<evidence type="ECO:0000313" key="4">
    <source>
        <dbReference type="Proteomes" id="UP001589896"/>
    </source>
</evidence>
<keyword evidence="4" id="KW-1185">Reference proteome</keyword>
<dbReference type="PANTHER" id="PTHR43245:SF55">
    <property type="entry name" value="NAD(P)-BINDING DOMAIN-CONTAINING PROTEIN"/>
    <property type="match status" value="1"/>
</dbReference>
<evidence type="ECO:0000256" key="1">
    <source>
        <dbReference type="SAM" id="MobiDB-lite"/>
    </source>
</evidence>
<dbReference type="CDD" id="cd08946">
    <property type="entry name" value="SDR_e"/>
    <property type="match status" value="1"/>
</dbReference>